<feature type="compositionally biased region" description="Polar residues" evidence="1">
    <location>
        <begin position="1"/>
        <end position="30"/>
    </location>
</feature>
<feature type="compositionally biased region" description="Basic residues" evidence="1">
    <location>
        <begin position="42"/>
        <end position="55"/>
    </location>
</feature>
<dbReference type="Proteomes" id="UP000770015">
    <property type="component" value="Unassembled WGS sequence"/>
</dbReference>
<comment type="caution">
    <text evidence="2">The sequence shown here is derived from an EMBL/GenBank/DDBJ whole genome shotgun (WGS) entry which is preliminary data.</text>
</comment>
<proteinExistence type="predicted"/>
<dbReference type="EMBL" id="JAGSXJ010000001">
    <property type="protein sequence ID" value="KAH6697040.1"/>
    <property type="molecule type" value="Genomic_DNA"/>
</dbReference>
<evidence type="ECO:0000256" key="1">
    <source>
        <dbReference type="SAM" id="MobiDB-lite"/>
    </source>
</evidence>
<keyword evidence="3" id="KW-1185">Reference proteome</keyword>
<dbReference type="OrthoDB" id="5239630at2759"/>
<name>A0A9P9AGW4_9PEZI</name>
<dbReference type="InterPro" id="IPR019034">
    <property type="entry name" value="UPF0390"/>
</dbReference>
<dbReference type="Pfam" id="PF09495">
    <property type="entry name" value="DUF2462"/>
    <property type="match status" value="1"/>
</dbReference>
<reference evidence="2" key="1">
    <citation type="journal article" date="2021" name="Nat. Commun.">
        <title>Genetic determinants of endophytism in the Arabidopsis root mycobiome.</title>
        <authorList>
            <person name="Mesny F."/>
            <person name="Miyauchi S."/>
            <person name="Thiergart T."/>
            <person name="Pickel B."/>
            <person name="Atanasova L."/>
            <person name="Karlsson M."/>
            <person name="Huettel B."/>
            <person name="Barry K.W."/>
            <person name="Haridas S."/>
            <person name="Chen C."/>
            <person name="Bauer D."/>
            <person name="Andreopoulos W."/>
            <person name="Pangilinan J."/>
            <person name="LaButti K."/>
            <person name="Riley R."/>
            <person name="Lipzen A."/>
            <person name="Clum A."/>
            <person name="Drula E."/>
            <person name="Henrissat B."/>
            <person name="Kohler A."/>
            <person name="Grigoriev I.V."/>
            <person name="Martin F.M."/>
            <person name="Hacquard S."/>
        </authorList>
    </citation>
    <scope>NUCLEOTIDE SEQUENCE</scope>
    <source>
        <strain evidence="2">MPI-SDFR-AT-0117</strain>
    </source>
</reference>
<feature type="region of interest" description="Disordered" evidence="1">
    <location>
        <begin position="90"/>
        <end position="115"/>
    </location>
</feature>
<accession>A0A9P9AGW4</accession>
<organism evidence="2 3">
    <name type="scientific">Plectosphaerella plurivora</name>
    <dbReference type="NCBI Taxonomy" id="936078"/>
    <lineage>
        <taxon>Eukaryota</taxon>
        <taxon>Fungi</taxon>
        <taxon>Dikarya</taxon>
        <taxon>Ascomycota</taxon>
        <taxon>Pezizomycotina</taxon>
        <taxon>Sordariomycetes</taxon>
        <taxon>Hypocreomycetidae</taxon>
        <taxon>Glomerellales</taxon>
        <taxon>Plectosphaerellaceae</taxon>
        <taxon>Plectosphaerella</taxon>
    </lineage>
</organism>
<evidence type="ECO:0000313" key="3">
    <source>
        <dbReference type="Proteomes" id="UP000770015"/>
    </source>
</evidence>
<gene>
    <name evidence="2" type="ORF">F5X68DRAFT_226435</name>
</gene>
<sequence>MDGQFRTSGGWQLATSATTTIDMAQGSVKSASRPAPTGKPKGTVRKTSKVTKPQKAKATCAADKMQKKLTAGMAARTEKMLGQRVHHLDVIGKGQRAQRNEKGQEKVKGGSRKFG</sequence>
<protein>
    <submittedName>
        <fullName evidence="2">Uncharacterized protein</fullName>
    </submittedName>
</protein>
<feature type="region of interest" description="Disordered" evidence="1">
    <location>
        <begin position="1"/>
        <end position="63"/>
    </location>
</feature>
<dbReference type="AlphaFoldDB" id="A0A9P9AGW4"/>
<feature type="compositionally biased region" description="Basic and acidic residues" evidence="1">
    <location>
        <begin position="98"/>
        <end position="108"/>
    </location>
</feature>
<evidence type="ECO:0000313" key="2">
    <source>
        <dbReference type="EMBL" id="KAH6697040.1"/>
    </source>
</evidence>